<dbReference type="AlphaFoldDB" id="A0A9X1RW06"/>
<evidence type="ECO:0000313" key="21">
    <source>
        <dbReference type="EMBL" id="MCG5076054.1"/>
    </source>
</evidence>
<dbReference type="SUPFAM" id="SSF49503">
    <property type="entry name" value="Cupredoxins"/>
    <property type="match status" value="1"/>
</dbReference>
<evidence type="ECO:0000256" key="4">
    <source>
        <dbReference type="ARBA" id="ARBA00022448"/>
    </source>
</evidence>
<organism evidence="21 22">
    <name type="scientific">Paraburkholderia tagetis</name>
    <dbReference type="NCBI Taxonomy" id="2913261"/>
    <lineage>
        <taxon>Bacteria</taxon>
        <taxon>Pseudomonadati</taxon>
        <taxon>Pseudomonadota</taxon>
        <taxon>Betaproteobacteria</taxon>
        <taxon>Burkholderiales</taxon>
        <taxon>Burkholderiaceae</taxon>
        <taxon>Paraburkholderia</taxon>
    </lineage>
</organism>
<keyword evidence="4" id="KW-0813">Transport</keyword>
<dbReference type="Pfam" id="PF00034">
    <property type="entry name" value="Cytochrom_C"/>
    <property type="match status" value="1"/>
</dbReference>
<comment type="caution">
    <text evidence="21">The sequence shown here is derived from an EMBL/GenBank/DDBJ whole genome shotgun (WGS) entry which is preliminary data.</text>
</comment>
<dbReference type="RefSeq" id="WP_238465896.1">
    <property type="nucleotide sequence ID" value="NZ_JAKLJA010000021.1"/>
</dbReference>
<feature type="region of interest" description="Disordered" evidence="17">
    <location>
        <begin position="92"/>
        <end position="114"/>
    </location>
</feature>
<evidence type="ECO:0000256" key="17">
    <source>
        <dbReference type="SAM" id="MobiDB-lite"/>
    </source>
</evidence>
<comment type="similarity">
    <text evidence="3">Belongs to the cytochrome c oxidase subunit 2 family.</text>
</comment>
<dbReference type="InterPro" id="IPR045187">
    <property type="entry name" value="CcO_II"/>
</dbReference>
<keyword evidence="5" id="KW-0679">Respiratory chain</keyword>
<dbReference type="PANTHER" id="PTHR22888">
    <property type="entry name" value="CYTOCHROME C OXIDASE, SUBUNIT II"/>
    <property type="match status" value="1"/>
</dbReference>
<comment type="catalytic activity">
    <reaction evidence="15">
        <text>4 Fe(II)-[cytochrome c] + O2 + 8 H(+)(in) = 4 Fe(III)-[cytochrome c] + 2 H2O + 4 H(+)(out)</text>
        <dbReference type="Rhea" id="RHEA:11436"/>
        <dbReference type="Rhea" id="RHEA-COMP:10350"/>
        <dbReference type="Rhea" id="RHEA-COMP:14399"/>
        <dbReference type="ChEBI" id="CHEBI:15377"/>
        <dbReference type="ChEBI" id="CHEBI:15378"/>
        <dbReference type="ChEBI" id="CHEBI:15379"/>
        <dbReference type="ChEBI" id="CHEBI:29033"/>
        <dbReference type="ChEBI" id="CHEBI:29034"/>
        <dbReference type="EC" id="7.1.1.9"/>
    </reaction>
</comment>
<feature type="transmembrane region" description="Helical" evidence="18">
    <location>
        <begin position="53"/>
        <end position="77"/>
    </location>
</feature>
<feature type="transmembrane region" description="Helical" evidence="18">
    <location>
        <begin position="123"/>
        <end position="147"/>
    </location>
</feature>
<evidence type="ECO:0000256" key="13">
    <source>
        <dbReference type="ARBA" id="ARBA00024688"/>
    </source>
</evidence>
<dbReference type="GO" id="GO:0004129">
    <property type="term" value="F:cytochrome-c oxidase activity"/>
    <property type="evidence" value="ECO:0007669"/>
    <property type="project" value="UniProtKB-EC"/>
</dbReference>
<dbReference type="InterPro" id="IPR002429">
    <property type="entry name" value="CcO_II-like_C"/>
</dbReference>
<keyword evidence="10 16" id="KW-0408">Iron</keyword>
<dbReference type="InterPro" id="IPR001505">
    <property type="entry name" value="Copper_CuA"/>
</dbReference>
<dbReference type="InterPro" id="IPR014222">
    <property type="entry name" value="Cyt_c_oxidase_su2"/>
</dbReference>
<reference evidence="21" key="1">
    <citation type="submission" date="2022-01" db="EMBL/GenBank/DDBJ databases">
        <title>Genome sequence and assembly of Parabukholderia sp. RG36.</title>
        <authorList>
            <person name="Chhetri G."/>
        </authorList>
    </citation>
    <scope>NUCLEOTIDE SEQUENCE</scope>
    <source>
        <strain evidence="21">RG36</strain>
    </source>
</reference>
<evidence type="ECO:0000259" key="19">
    <source>
        <dbReference type="PROSITE" id="PS50857"/>
    </source>
</evidence>
<keyword evidence="8" id="KW-0249">Electron transport</keyword>
<dbReference type="EMBL" id="JAKLJA010000021">
    <property type="protein sequence ID" value="MCG5076054.1"/>
    <property type="molecule type" value="Genomic_DNA"/>
</dbReference>
<proteinExistence type="inferred from homology"/>
<dbReference type="Proteomes" id="UP001139308">
    <property type="component" value="Unassembled WGS sequence"/>
</dbReference>
<evidence type="ECO:0000256" key="15">
    <source>
        <dbReference type="ARBA" id="ARBA00047816"/>
    </source>
</evidence>
<keyword evidence="9 18" id="KW-1133">Transmembrane helix</keyword>
<keyword evidence="6 18" id="KW-0812">Transmembrane</keyword>
<accession>A0A9X1RW06</accession>
<protein>
    <recommendedName>
        <fullName evidence="14">Cytochrome aa3 subunit 2</fullName>
    </recommendedName>
</protein>
<evidence type="ECO:0000256" key="11">
    <source>
        <dbReference type="ARBA" id="ARBA00023008"/>
    </source>
</evidence>
<evidence type="ECO:0000256" key="10">
    <source>
        <dbReference type="ARBA" id="ARBA00023004"/>
    </source>
</evidence>
<evidence type="ECO:0000256" key="16">
    <source>
        <dbReference type="PROSITE-ProRule" id="PRU00433"/>
    </source>
</evidence>
<comment type="subcellular location">
    <subcellularLocation>
        <location evidence="1">Membrane</location>
        <topology evidence="1">Multi-pass membrane protein</topology>
    </subcellularLocation>
    <subcellularLocation>
        <location evidence="2">Periplasm</location>
    </subcellularLocation>
</comment>
<evidence type="ECO:0000256" key="9">
    <source>
        <dbReference type="ARBA" id="ARBA00022989"/>
    </source>
</evidence>
<dbReference type="InterPro" id="IPR008972">
    <property type="entry name" value="Cupredoxin"/>
</dbReference>
<dbReference type="PROSITE" id="PS00078">
    <property type="entry name" value="COX2"/>
    <property type="match status" value="1"/>
</dbReference>
<evidence type="ECO:0000256" key="2">
    <source>
        <dbReference type="ARBA" id="ARBA00004418"/>
    </source>
</evidence>
<name>A0A9X1RW06_9BURK</name>
<dbReference type="GO" id="GO:0005507">
    <property type="term" value="F:copper ion binding"/>
    <property type="evidence" value="ECO:0007669"/>
    <property type="project" value="InterPro"/>
</dbReference>
<keyword evidence="16" id="KW-0349">Heme</keyword>
<evidence type="ECO:0000256" key="1">
    <source>
        <dbReference type="ARBA" id="ARBA00004141"/>
    </source>
</evidence>
<dbReference type="NCBIfam" id="TIGR02866">
    <property type="entry name" value="CoxB"/>
    <property type="match status" value="1"/>
</dbReference>
<dbReference type="GO" id="GO:0042773">
    <property type="term" value="P:ATP synthesis coupled electron transport"/>
    <property type="evidence" value="ECO:0007669"/>
    <property type="project" value="TreeGrafter"/>
</dbReference>
<evidence type="ECO:0000256" key="3">
    <source>
        <dbReference type="ARBA" id="ARBA00007866"/>
    </source>
</evidence>
<dbReference type="PROSITE" id="PS51007">
    <property type="entry name" value="CYTC"/>
    <property type="match status" value="1"/>
</dbReference>
<evidence type="ECO:0000256" key="12">
    <source>
        <dbReference type="ARBA" id="ARBA00023136"/>
    </source>
</evidence>
<dbReference type="Gene3D" id="2.60.40.420">
    <property type="entry name" value="Cupredoxins - blue copper proteins"/>
    <property type="match status" value="1"/>
</dbReference>
<feature type="domain" description="Cytochrome c" evidence="20">
    <location>
        <begin position="281"/>
        <end position="371"/>
    </location>
</feature>
<dbReference type="Pfam" id="PF00116">
    <property type="entry name" value="COX2"/>
    <property type="match status" value="1"/>
</dbReference>
<dbReference type="GO" id="GO:0016020">
    <property type="term" value="C:membrane"/>
    <property type="evidence" value="ECO:0007669"/>
    <property type="project" value="UniProtKB-SubCell"/>
</dbReference>
<evidence type="ECO:0000313" key="22">
    <source>
        <dbReference type="Proteomes" id="UP001139308"/>
    </source>
</evidence>
<dbReference type="PROSITE" id="PS50857">
    <property type="entry name" value="COX2_CUA"/>
    <property type="match status" value="1"/>
</dbReference>
<evidence type="ECO:0000256" key="18">
    <source>
        <dbReference type="SAM" id="Phobius"/>
    </source>
</evidence>
<dbReference type="GO" id="GO:0020037">
    <property type="term" value="F:heme binding"/>
    <property type="evidence" value="ECO:0007669"/>
    <property type="project" value="InterPro"/>
</dbReference>
<evidence type="ECO:0000256" key="14">
    <source>
        <dbReference type="ARBA" id="ARBA00031399"/>
    </source>
</evidence>
<evidence type="ECO:0000256" key="6">
    <source>
        <dbReference type="ARBA" id="ARBA00022692"/>
    </source>
</evidence>
<dbReference type="InterPro" id="IPR009056">
    <property type="entry name" value="Cyt_c-like_dom"/>
</dbReference>
<sequence>MSAAGRLGGAPLRAWAAKACVPGCAMAASTCRADTPLAYFLHSAGPASAPVRLLGWGLAALCVVVCVVIAVLLVMALRATRSAWDATQLTDQAREQARNPAPDHEARAHDGAEQQAERTANRFVLIGTAISTVLLLGALVGMLRVLAMIADPPRASALTVHVTAYDWWWKATYATPSGATFATANEIHIPTGAPVQIDLESADVVHAFWVPALAGKTQAIPGQVNRQWIEADQPGVWRGQCTQFCGPQHAHMALEVVAQPPDAFERWASAQARPAAAPGNPATQRGAKAFAERCAACHAVRGTDANGAQGPDLTHLASRRLIAAGALANTSANRLDWVAHAQQIKPGSLMPSIALTPAEASDLAAWLDTLQ</sequence>
<evidence type="ECO:0000256" key="7">
    <source>
        <dbReference type="ARBA" id="ARBA00022723"/>
    </source>
</evidence>
<comment type="function">
    <text evidence="13">Subunits I and II form the functional core of the enzyme complex. Electrons originating in cytochrome c are transferred via heme a and Cu(A) to the binuclear center formed by heme a3 and Cu(B).</text>
</comment>
<keyword evidence="7 16" id="KW-0479">Metal-binding</keyword>
<dbReference type="PANTHER" id="PTHR22888:SF9">
    <property type="entry name" value="CYTOCHROME C OXIDASE SUBUNIT 2"/>
    <property type="match status" value="1"/>
</dbReference>
<keyword evidence="11" id="KW-0186">Copper</keyword>
<dbReference type="GO" id="GO:0016491">
    <property type="term" value="F:oxidoreductase activity"/>
    <property type="evidence" value="ECO:0007669"/>
    <property type="project" value="InterPro"/>
</dbReference>
<gene>
    <name evidence="21" type="primary">coxB</name>
    <name evidence="21" type="ORF">L5014_22215</name>
</gene>
<evidence type="ECO:0000259" key="20">
    <source>
        <dbReference type="PROSITE" id="PS51007"/>
    </source>
</evidence>
<dbReference type="InterPro" id="IPR034236">
    <property type="entry name" value="CuRO_CcO_Caa3_II"/>
</dbReference>
<keyword evidence="22" id="KW-1185">Reference proteome</keyword>
<evidence type="ECO:0000256" key="8">
    <source>
        <dbReference type="ARBA" id="ARBA00022982"/>
    </source>
</evidence>
<feature type="domain" description="Cytochrome oxidase subunit II copper A binding" evidence="19">
    <location>
        <begin position="155"/>
        <end position="270"/>
    </location>
</feature>
<evidence type="ECO:0000256" key="5">
    <source>
        <dbReference type="ARBA" id="ARBA00022660"/>
    </source>
</evidence>
<dbReference type="CDD" id="cd04213">
    <property type="entry name" value="CuRO_CcO_Caa3_II"/>
    <property type="match status" value="1"/>
</dbReference>
<keyword evidence="12 18" id="KW-0472">Membrane</keyword>
<dbReference type="GO" id="GO:0042597">
    <property type="term" value="C:periplasmic space"/>
    <property type="evidence" value="ECO:0007669"/>
    <property type="project" value="UniProtKB-SubCell"/>
</dbReference>